<reference evidence="13" key="1">
    <citation type="submission" date="2022-01" db="EMBL/GenBank/DDBJ databases">
        <authorList>
            <person name="King R."/>
        </authorList>
    </citation>
    <scope>NUCLEOTIDE SEQUENCE</scope>
</reference>
<dbReference type="OrthoDB" id="6234674at2759"/>
<feature type="domain" description="Ig-like" evidence="11">
    <location>
        <begin position="456"/>
        <end position="539"/>
    </location>
</feature>
<evidence type="ECO:0000256" key="1">
    <source>
        <dbReference type="ARBA" id="ARBA00004167"/>
    </source>
</evidence>
<evidence type="ECO:0008006" key="15">
    <source>
        <dbReference type="Google" id="ProtNLM"/>
    </source>
</evidence>
<dbReference type="Pfam" id="PF13927">
    <property type="entry name" value="Ig_3"/>
    <property type="match status" value="2"/>
</dbReference>
<keyword evidence="7" id="KW-1015">Disulfide bond</keyword>
<dbReference type="Pfam" id="PF07679">
    <property type="entry name" value="I-set"/>
    <property type="match status" value="1"/>
</dbReference>
<dbReference type="SUPFAM" id="SSF48726">
    <property type="entry name" value="Immunoglobulin"/>
    <property type="match status" value="5"/>
</dbReference>
<dbReference type="Pfam" id="PF13895">
    <property type="entry name" value="Ig_2"/>
    <property type="match status" value="1"/>
</dbReference>
<dbReference type="GO" id="GO:0070593">
    <property type="term" value="P:dendrite self-avoidance"/>
    <property type="evidence" value="ECO:0007669"/>
    <property type="project" value="TreeGrafter"/>
</dbReference>
<evidence type="ECO:0000256" key="9">
    <source>
        <dbReference type="SAM" id="MobiDB-lite"/>
    </source>
</evidence>
<keyword evidence="14" id="KW-1185">Reference proteome</keyword>
<evidence type="ECO:0000313" key="14">
    <source>
        <dbReference type="Proteomes" id="UP001153620"/>
    </source>
</evidence>
<feature type="domain" description="Ig-like" evidence="11">
    <location>
        <begin position="173"/>
        <end position="260"/>
    </location>
</feature>
<organism evidence="13 14">
    <name type="scientific">Chironomus riparius</name>
    <dbReference type="NCBI Taxonomy" id="315576"/>
    <lineage>
        <taxon>Eukaryota</taxon>
        <taxon>Metazoa</taxon>
        <taxon>Ecdysozoa</taxon>
        <taxon>Arthropoda</taxon>
        <taxon>Hexapoda</taxon>
        <taxon>Insecta</taxon>
        <taxon>Pterygota</taxon>
        <taxon>Neoptera</taxon>
        <taxon>Endopterygota</taxon>
        <taxon>Diptera</taxon>
        <taxon>Nematocera</taxon>
        <taxon>Chironomoidea</taxon>
        <taxon>Chironomidae</taxon>
        <taxon>Chironominae</taxon>
        <taxon>Chironomus</taxon>
    </lineage>
</organism>
<comment type="subcellular location">
    <subcellularLocation>
        <location evidence="1">Membrane</location>
        <topology evidence="1">Single-pass membrane protein</topology>
    </subcellularLocation>
</comment>
<feature type="domain" description="Fibronectin type-III" evidence="12">
    <location>
        <begin position="687"/>
        <end position="778"/>
    </location>
</feature>
<name>A0A9N9RRK2_9DIPT</name>
<dbReference type="GO" id="GO:0007411">
    <property type="term" value="P:axon guidance"/>
    <property type="evidence" value="ECO:0007669"/>
    <property type="project" value="TreeGrafter"/>
</dbReference>
<dbReference type="InterPro" id="IPR013106">
    <property type="entry name" value="Ig_V-set"/>
</dbReference>
<dbReference type="PANTHER" id="PTHR10075:SF92">
    <property type="entry name" value="PROTEIN TURTLE"/>
    <property type="match status" value="1"/>
</dbReference>
<evidence type="ECO:0000259" key="12">
    <source>
        <dbReference type="PROSITE" id="PS50853"/>
    </source>
</evidence>
<dbReference type="PROSITE" id="PS50835">
    <property type="entry name" value="IG_LIKE"/>
    <property type="match status" value="5"/>
</dbReference>
<dbReference type="FunFam" id="2.60.40.10:FF:000733">
    <property type="entry name" value="Turtle, isoform F"/>
    <property type="match status" value="1"/>
</dbReference>
<dbReference type="FunFam" id="2.60.40.10:FF:000830">
    <property type="entry name" value="Turtle, isoform F"/>
    <property type="match status" value="1"/>
</dbReference>
<dbReference type="Gene3D" id="2.60.40.10">
    <property type="entry name" value="Immunoglobulins"/>
    <property type="match status" value="7"/>
</dbReference>
<dbReference type="SUPFAM" id="SSF49265">
    <property type="entry name" value="Fibronectin type III"/>
    <property type="match status" value="1"/>
</dbReference>
<keyword evidence="6 10" id="KW-0472">Membrane</keyword>
<dbReference type="Pfam" id="PF07686">
    <property type="entry name" value="V-set"/>
    <property type="match status" value="1"/>
</dbReference>
<dbReference type="GO" id="GO:0030424">
    <property type="term" value="C:axon"/>
    <property type="evidence" value="ECO:0007669"/>
    <property type="project" value="TreeGrafter"/>
</dbReference>
<keyword evidence="4" id="KW-0524">Neurogenesis</keyword>
<reference evidence="13" key="2">
    <citation type="submission" date="2022-10" db="EMBL/GenBank/DDBJ databases">
        <authorList>
            <consortium name="ENA_rothamsted_submissions"/>
            <consortium name="culmorum"/>
            <person name="King R."/>
        </authorList>
    </citation>
    <scope>NUCLEOTIDE SEQUENCE</scope>
</reference>
<dbReference type="AlphaFoldDB" id="A0A9N9RRK2"/>
<dbReference type="InterPro" id="IPR003598">
    <property type="entry name" value="Ig_sub2"/>
</dbReference>
<dbReference type="SMART" id="SM00408">
    <property type="entry name" value="IGc2"/>
    <property type="match status" value="5"/>
</dbReference>
<dbReference type="InterPro" id="IPR036116">
    <property type="entry name" value="FN3_sf"/>
</dbReference>
<dbReference type="CDD" id="cd00063">
    <property type="entry name" value="FN3"/>
    <property type="match status" value="2"/>
</dbReference>
<dbReference type="InterPro" id="IPR013098">
    <property type="entry name" value="Ig_I-set"/>
</dbReference>
<evidence type="ECO:0000256" key="8">
    <source>
        <dbReference type="ARBA" id="ARBA00023319"/>
    </source>
</evidence>
<dbReference type="SMART" id="SM00409">
    <property type="entry name" value="IG"/>
    <property type="match status" value="5"/>
</dbReference>
<dbReference type="InterPro" id="IPR013783">
    <property type="entry name" value="Ig-like_fold"/>
</dbReference>
<dbReference type="GO" id="GO:0098632">
    <property type="term" value="F:cell-cell adhesion mediator activity"/>
    <property type="evidence" value="ECO:0007669"/>
    <property type="project" value="TreeGrafter"/>
</dbReference>
<dbReference type="InterPro" id="IPR003961">
    <property type="entry name" value="FN3_dom"/>
</dbReference>
<feature type="compositionally biased region" description="Low complexity" evidence="9">
    <location>
        <begin position="662"/>
        <end position="672"/>
    </location>
</feature>
<feature type="transmembrane region" description="Helical" evidence="10">
    <location>
        <begin position="783"/>
        <end position="806"/>
    </location>
</feature>
<evidence type="ECO:0000256" key="3">
    <source>
        <dbReference type="ARBA" id="ARBA00022737"/>
    </source>
</evidence>
<feature type="domain" description="Ig-like" evidence="11">
    <location>
        <begin position="264"/>
        <end position="356"/>
    </location>
</feature>
<keyword evidence="8" id="KW-0393">Immunoglobulin domain</keyword>
<dbReference type="FunFam" id="2.60.40.10:FF:001453">
    <property type="entry name" value="Turtle, isoform G"/>
    <property type="match status" value="1"/>
</dbReference>
<dbReference type="SMART" id="SM00406">
    <property type="entry name" value="IGv"/>
    <property type="match status" value="3"/>
</dbReference>
<dbReference type="CDD" id="cd00096">
    <property type="entry name" value="Ig"/>
    <property type="match status" value="1"/>
</dbReference>
<evidence type="ECO:0000256" key="5">
    <source>
        <dbReference type="ARBA" id="ARBA00022989"/>
    </source>
</evidence>
<dbReference type="PANTHER" id="PTHR10075">
    <property type="entry name" value="BASIGIN RELATED"/>
    <property type="match status" value="1"/>
</dbReference>
<dbReference type="InterPro" id="IPR036179">
    <property type="entry name" value="Ig-like_dom_sf"/>
</dbReference>
<dbReference type="GO" id="GO:0005886">
    <property type="term" value="C:plasma membrane"/>
    <property type="evidence" value="ECO:0007669"/>
    <property type="project" value="TreeGrafter"/>
</dbReference>
<feature type="domain" description="Ig-like" evidence="11">
    <location>
        <begin position="360"/>
        <end position="451"/>
    </location>
</feature>
<evidence type="ECO:0000256" key="4">
    <source>
        <dbReference type="ARBA" id="ARBA00022902"/>
    </source>
</evidence>
<evidence type="ECO:0000259" key="11">
    <source>
        <dbReference type="PROSITE" id="PS50835"/>
    </source>
</evidence>
<evidence type="ECO:0000256" key="10">
    <source>
        <dbReference type="SAM" id="Phobius"/>
    </source>
</evidence>
<dbReference type="InterPro" id="IPR003599">
    <property type="entry name" value="Ig_sub"/>
</dbReference>
<dbReference type="FunFam" id="2.60.40.10:FF:001149">
    <property type="entry name" value="Turtle, isoform H"/>
    <property type="match status" value="1"/>
</dbReference>
<keyword evidence="3" id="KW-0677">Repeat</keyword>
<sequence>MGVCNPGDFRWCPEKTLIGSQSTTSILFNAYNKLFILLLILLNTSGNSIQPGQDATHITAILGESVIFNCHVEFPGDHPVPYVLQWEKKVSETGQETPIYIWYESYPTHSGEGYEGRVSRVSPDSPFGAASLNLTNIKESDQGWYECKVVFLNRSPNHHKNGTWFHLDVHAPPRFSVTPEDIIYVNLGDSIILNCQADGTPTPEILWYKDANPVEPSSTVGIFNDGTELRISTIRHDDIGDYTCIARNGEGQVSHTARVIIAGGAVIMVPPINQTKLEGEKVQFTCEAKAMPGNVTVRWFREGAPVREVAALETRVTIRKDGTLIINPVSADDSGWYTCEVSNGIGDAQSAAAFLNVEYPAKVTFTPTIQYLPFRLAGVVQCYIKANPPLQYVTWTKDKRLLEPYQTKDIVIMNNGSLLFTRVNQNHQGRYTCTPYNAQGTQGSSGQMEVLVRKPPSFIIEPDPLYQRKVGESVEMNCDALEAEGTTKPTITWQRRDGQSFQRNRVKVLNGNLTMENLRRSDFGYYECVASNEVATIISSTQLIIEGTQPHAPYNLTATATEFSVTLSWMPGYSGGPDYKQDYVIWYREAGISEWSKIPVTPSGSTQVSINRLSPGTTYEFQVVGNNQLGEGMMSKVMTIRTLDSGRPSNIKSTAAAPVTTTIPTTTTHNPAIFPESPDELGPKPGQPRNLTVTEIPNGFLISWQVPLERAHLVQFYTIKYRTDASWKTLNRGQIRPEETSYLVKNLVGGRTYYFRVIANSLKNFESSDEVKFPVPARVKHKAITAGVVGGILFFIVAIILSICAVKICNKRKRRKQEKEIIRLQNSTW</sequence>
<dbReference type="GO" id="GO:0045467">
    <property type="term" value="P:R7 cell development"/>
    <property type="evidence" value="ECO:0007669"/>
    <property type="project" value="UniProtKB-ARBA"/>
</dbReference>
<dbReference type="SMART" id="SM00060">
    <property type="entry name" value="FN3"/>
    <property type="match status" value="2"/>
</dbReference>
<dbReference type="Proteomes" id="UP001153620">
    <property type="component" value="Chromosome 2"/>
</dbReference>
<accession>A0A9N9RRK2</accession>
<gene>
    <name evidence="13" type="ORF">CHIRRI_LOCUS4859</name>
</gene>
<dbReference type="InterPro" id="IPR007110">
    <property type="entry name" value="Ig-like_dom"/>
</dbReference>
<evidence type="ECO:0000256" key="2">
    <source>
        <dbReference type="ARBA" id="ARBA00022692"/>
    </source>
</evidence>
<dbReference type="EMBL" id="OU895878">
    <property type="protein sequence ID" value="CAG9801939.1"/>
    <property type="molecule type" value="Genomic_DNA"/>
</dbReference>
<feature type="region of interest" description="Disordered" evidence="9">
    <location>
        <begin position="662"/>
        <end position="685"/>
    </location>
</feature>
<dbReference type="GO" id="GO:0007156">
    <property type="term" value="P:homophilic cell adhesion via plasma membrane adhesion molecules"/>
    <property type="evidence" value="ECO:0007669"/>
    <property type="project" value="TreeGrafter"/>
</dbReference>
<evidence type="ECO:0000256" key="6">
    <source>
        <dbReference type="ARBA" id="ARBA00023136"/>
    </source>
</evidence>
<feature type="domain" description="Fibronectin type-III" evidence="12">
    <location>
        <begin position="552"/>
        <end position="645"/>
    </location>
</feature>
<evidence type="ECO:0000256" key="7">
    <source>
        <dbReference type="ARBA" id="ARBA00023157"/>
    </source>
</evidence>
<keyword evidence="2 10" id="KW-0812">Transmembrane</keyword>
<keyword evidence="5 10" id="KW-1133">Transmembrane helix</keyword>
<proteinExistence type="predicted"/>
<dbReference type="PROSITE" id="PS50853">
    <property type="entry name" value="FN3"/>
    <property type="match status" value="2"/>
</dbReference>
<evidence type="ECO:0000313" key="13">
    <source>
        <dbReference type="EMBL" id="CAG9801939.1"/>
    </source>
</evidence>
<dbReference type="Pfam" id="PF00041">
    <property type="entry name" value="fn3"/>
    <property type="match status" value="2"/>
</dbReference>
<feature type="domain" description="Ig-like" evidence="11">
    <location>
        <begin position="51"/>
        <end position="149"/>
    </location>
</feature>
<protein>
    <recommendedName>
        <fullName evidence="15">Protein turtle</fullName>
    </recommendedName>
</protein>